<dbReference type="Pfam" id="PF00413">
    <property type="entry name" value="Peptidase_M10"/>
    <property type="match status" value="1"/>
</dbReference>
<dbReference type="InterPro" id="IPR001818">
    <property type="entry name" value="Pept_M10_metallopeptidase"/>
</dbReference>
<dbReference type="InterPro" id="IPR021158">
    <property type="entry name" value="Pept_M10A_Zn_BS"/>
</dbReference>
<dbReference type="GO" id="GO:0004222">
    <property type="term" value="F:metalloendopeptidase activity"/>
    <property type="evidence" value="ECO:0007669"/>
    <property type="project" value="InterPro"/>
</dbReference>
<feature type="binding site" evidence="11">
    <location>
        <position position="284"/>
    </location>
    <ligand>
        <name>Zn(2+)</name>
        <dbReference type="ChEBI" id="CHEBI:29105"/>
        <label>2</label>
        <note>catalytic</note>
    </ligand>
</feature>
<dbReference type="EMBL" id="JACMSC010000009">
    <property type="protein sequence ID" value="KAG6505958.1"/>
    <property type="molecule type" value="Genomic_DNA"/>
</dbReference>
<evidence type="ECO:0000256" key="12">
    <source>
        <dbReference type="SAM" id="SignalP"/>
    </source>
</evidence>
<sequence>MPPRLPLLLPLLLFYFPFSAALRPLHDQLQHDGQRAVFKSVTTNDAWGSFVHLLDLQRGSHVSGLSGLKRYLVRFGYLTLPDRAELDSDAFDARLESAVFLYQTNHGLPVTGKLDAATLSQLMTPRCGVPDAVAATAPNRTGLTERFTFFPGKPRWAGQRPLTLTYALSTAHTITYISRADVAAALRRAFARWEQVIPVRFVETADYRAADVRVAFYRGDHGDGEPFDGQLGVLAHAFSPESGRLHLDAAEWWAVDLRQVEAAEAVDLESVATHEIGHVLGLGHTSAREAVMFPSLHPRTRKVELKVDDIKGAQALYGSNPDFQLSQLAEAEMSSAPHPKITGGDKGKSWIRIAVPLTLTLMV</sequence>
<dbReference type="PANTHER" id="PTHR10201">
    <property type="entry name" value="MATRIX METALLOPROTEINASE"/>
    <property type="match status" value="1"/>
</dbReference>
<dbReference type="FunFam" id="3.40.390.10:FF:000018">
    <property type="entry name" value="Metalloendoproteinase 1"/>
    <property type="match status" value="1"/>
</dbReference>
<feature type="binding site" evidence="11">
    <location>
        <position position="274"/>
    </location>
    <ligand>
        <name>Zn(2+)</name>
        <dbReference type="ChEBI" id="CHEBI:29105"/>
        <label>2</label>
        <note>catalytic</note>
    </ligand>
</feature>
<accession>A0A8J5L4R9</accession>
<dbReference type="InterPro" id="IPR006026">
    <property type="entry name" value="Peptidase_Metallo"/>
</dbReference>
<dbReference type="SUPFAM" id="SSF55486">
    <property type="entry name" value="Metalloproteases ('zincins'), catalytic domain"/>
    <property type="match status" value="1"/>
</dbReference>
<dbReference type="Proteomes" id="UP000734854">
    <property type="component" value="Unassembled WGS sequence"/>
</dbReference>
<protein>
    <recommendedName>
        <fullName evidence="13">Peptidase metallopeptidase domain-containing protein</fullName>
    </recommendedName>
</protein>
<dbReference type="CDD" id="cd04278">
    <property type="entry name" value="ZnMc_MMP"/>
    <property type="match status" value="1"/>
</dbReference>
<feature type="binding site" evidence="11">
    <location>
        <position position="251"/>
    </location>
    <ligand>
        <name>Ca(2+)</name>
        <dbReference type="ChEBI" id="CHEBI:29108"/>
        <label>3</label>
    </ligand>
</feature>
<proteinExistence type="inferred from homology"/>
<comment type="cofactor">
    <cofactor evidence="11">
        <name>Ca(2+)</name>
        <dbReference type="ChEBI" id="CHEBI:29108"/>
    </cofactor>
    <text evidence="11">Can bind about 5 Ca(2+) ions per subunit.</text>
</comment>
<keyword evidence="11" id="KW-0106">Calcium</keyword>
<feature type="binding site" evidence="11">
    <location>
        <position position="251"/>
    </location>
    <ligand>
        <name>Ca(2+)</name>
        <dbReference type="ChEBI" id="CHEBI:29108"/>
        <label>1</label>
    </ligand>
</feature>
<feature type="binding site" evidence="11">
    <location>
        <position position="248"/>
    </location>
    <ligand>
        <name>Ca(2+)</name>
        <dbReference type="ChEBI" id="CHEBI:29108"/>
        <label>3</label>
    </ligand>
</feature>
<evidence type="ECO:0000256" key="8">
    <source>
        <dbReference type="ARBA" id="ARBA00023145"/>
    </source>
</evidence>
<keyword evidence="15" id="KW-1185">Reference proteome</keyword>
<keyword evidence="7" id="KW-0482">Metalloprotease</keyword>
<keyword evidence="6 11" id="KW-0862">Zinc</keyword>
<dbReference type="SUPFAM" id="SSF47090">
    <property type="entry name" value="PGBD-like"/>
    <property type="match status" value="1"/>
</dbReference>
<comment type="cofactor">
    <cofactor evidence="11">
        <name>Zn(2+)</name>
        <dbReference type="ChEBI" id="CHEBI:29105"/>
    </cofactor>
    <text evidence="11">Binds 2 Zn(2+) ions per subunit.</text>
</comment>
<dbReference type="PRINTS" id="PR00138">
    <property type="entry name" value="MATRIXIN"/>
</dbReference>
<reference evidence="14 15" key="1">
    <citation type="submission" date="2020-08" db="EMBL/GenBank/DDBJ databases">
        <title>Plant Genome Project.</title>
        <authorList>
            <person name="Zhang R.-G."/>
        </authorList>
    </citation>
    <scope>NUCLEOTIDE SEQUENCE [LARGE SCALE GENOMIC DNA]</scope>
    <source>
        <tissue evidence="14">Rhizome</tissue>
    </source>
</reference>
<evidence type="ECO:0000313" key="14">
    <source>
        <dbReference type="EMBL" id="KAG6505958.1"/>
    </source>
</evidence>
<dbReference type="PANTHER" id="PTHR10201:SF321">
    <property type="entry name" value="METALLOENDOPROTEINASE 4-MMP"/>
    <property type="match status" value="1"/>
</dbReference>
<feature type="domain" description="Peptidase metallopeptidase" evidence="13">
    <location>
        <begin position="152"/>
        <end position="319"/>
    </location>
</feature>
<dbReference type="GO" id="GO:0030198">
    <property type="term" value="P:extracellular matrix organization"/>
    <property type="evidence" value="ECO:0007669"/>
    <property type="project" value="TreeGrafter"/>
</dbReference>
<feature type="binding site" evidence="11">
    <location>
        <position position="221"/>
    </location>
    <ligand>
        <name>Zn(2+)</name>
        <dbReference type="ChEBI" id="CHEBI:29105"/>
        <label>1</label>
    </ligand>
</feature>
<feature type="binding site" evidence="11">
    <location>
        <position position="223"/>
    </location>
    <ligand>
        <name>Zn(2+)</name>
        <dbReference type="ChEBI" id="CHEBI:29105"/>
        <label>1</label>
    </ligand>
</feature>
<comment type="similarity">
    <text evidence="1">Belongs to the peptidase M10A family. Matrix metalloproteinases (MMPs) subfamily.</text>
</comment>
<evidence type="ECO:0000256" key="9">
    <source>
        <dbReference type="ARBA" id="ARBA00023180"/>
    </source>
</evidence>
<dbReference type="InterPro" id="IPR002477">
    <property type="entry name" value="Peptidoglycan-bd-like"/>
</dbReference>
<feature type="binding site" evidence="11">
    <location>
        <position position="236"/>
    </location>
    <ligand>
        <name>Zn(2+)</name>
        <dbReference type="ChEBI" id="CHEBI:29105"/>
        <label>1</label>
    </ligand>
</feature>
<dbReference type="InterPro" id="IPR036365">
    <property type="entry name" value="PGBD-like_sf"/>
</dbReference>
<feature type="binding site" evidence="11">
    <location>
        <position position="228"/>
    </location>
    <ligand>
        <name>Ca(2+)</name>
        <dbReference type="ChEBI" id="CHEBI:29108"/>
        <label>3</label>
    </ligand>
</feature>
<evidence type="ECO:0000256" key="6">
    <source>
        <dbReference type="ARBA" id="ARBA00022833"/>
    </source>
</evidence>
<dbReference type="Gene3D" id="3.40.390.10">
    <property type="entry name" value="Collagenase (Catalytic Domain)"/>
    <property type="match status" value="1"/>
</dbReference>
<feature type="active site" evidence="10">
    <location>
        <position position="275"/>
    </location>
</feature>
<feature type="binding site" evidence="11">
    <location>
        <position position="211"/>
    </location>
    <ligand>
        <name>Ca(2+)</name>
        <dbReference type="ChEBI" id="CHEBI:29108"/>
        <label>2</label>
    </ligand>
</feature>
<evidence type="ECO:0000259" key="13">
    <source>
        <dbReference type="SMART" id="SM00235"/>
    </source>
</evidence>
<evidence type="ECO:0000313" key="15">
    <source>
        <dbReference type="Proteomes" id="UP000734854"/>
    </source>
</evidence>
<evidence type="ECO:0000256" key="7">
    <source>
        <dbReference type="ARBA" id="ARBA00023049"/>
    </source>
</evidence>
<evidence type="ECO:0000256" key="5">
    <source>
        <dbReference type="ARBA" id="ARBA00022801"/>
    </source>
</evidence>
<dbReference type="AlphaFoldDB" id="A0A8J5L4R9"/>
<dbReference type="GO" id="GO:0031012">
    <property type="term" value="C:extracellular matrix"/>
    <property type="evidence" value="ECO:0007669"/>
    <property type="project" value="InterPro"/>
</dbReference>
<name>A0A8J5L4R9_ZINOF</name>
<keyword evidence="3 11" id="KW-0479">Metal-binding</keyword>
<dbReference type="GO" id="GO:0030574">
    <property type="term" value="P:collagen catabolic process"/>
    <property type="evidence" value="ECO:0007669"/>
    <property type="project" value="TreeGrafter"/>
</dbReference>
<keyword evidence="4 12" id="KW-0732">Signal</keyword>
<organism evidence="14 15">
    <name type="scientific">Zingiber officinale</name>
    <name type="common">Ginger</name>
    <name type="synonym">Amomum zingiber</name>
    <dbReference type="NCBI Taxonomy" id="94328"/>
    <lineage>
        <taxon>Eukaryota</taxon>
        <taxon>Viridiplantae</taxon>
        <taxon>Streptophyta</taxon>
        <taxon>Embryophyta</taxon>
        <taxon>Tracheophyta</taxon>
        <taxon>Spermatophyta</taxon>
        <taxon>Magnoliopsida</taxon>
        <taxon>Liliopsida</taxon>
        <taxon>Zingiberales</taxon>
        <taxon>Zingiberaceae</taxon>
        <taxon>Zingiber</taxon>
    </lineage>
</organism>
<dbReference type="InterPro" id="IPR024079">
    <property type="entry name" value="MetalloPept_cat_dom_sf"/>
</dbReference>
<feature type="binding site" description="in inhibited form" evidence="11">
    <location>
        <position position="127"/>
    </location>
    <ligand>
        <name>Zn(2+)</name>
        <dbReference type="ChEBI" id="CHEBI:29105"/>
        <label>2</label>
        <note>catalytic</note>
    </ligand>
</feature>
<gene>
    <name evidence="14" type="ORF">ZIOFF_031271</name>
</gene>
<dbReference type="Pfam" id="PF01471">
    <property type="entry name" value="PG_binding_1"/>
    <property type="match status" value="1"/>
</dbReference>
<evidence type="ECO:0000256" key="1">
    <source>
        <dbReference type="ARBA" id="ARBA00009614"/>
    </source>
</evidence>
<keyword evidence="5" id="KW-0378">Hydrolase</keyword>
<keyword evidence="9" id="KW-0325">Glycoprotein</keyword>
<keyword evidence="2" id="KW-0645">Protease</keyword>
<feature type="binding site" evidence="11">
    <location>
        <position position="246"/>
    </location>
    <ligand>
        <name>Zn(2+)</name>
        <dbReference type="ChEBI" id="CHEBI:29105"/>
        <label>1</label>
    </ligand>
</feature>
<dbReference type="PROSITE" id="PS00546">
    <property type="entry name" value="CYSTEINE_SWITCH"/>
    <property type="match status" value="1"/>
</dbReference>
<evidence type="ECO:0000256" key="2">
    <source>
        <dbReference type="ARBA" id="ARBA00022670"/>
    </source>
</evidence>
<dbReference type="GO" id="GO:0006508">
    <property type="term" value="P:proteolysis"/>
    <property type="evidence" value="ECO:0007669"/>
    <property type="project" value="UniProtKB-KW"/>
</dbReference>
<dbReference type="GO" id="GO:0008270">
    <property type="term" value="F:zinc ion binding"/>
    <property type="evidence" value="ECO:0007669"/>
    <property type="project" value="InterPro"/>
</dbReference>
<keyword evidence="8" id="KW-0865">Zymogen</keyword>
<feature type="binding site" evidence="11">
    <location>
        <position position="292"/>
    </location>
    <ligand>
        <name>Zn(2+)</name>
        <dbReference type="ChEBI" id="CHEBI:29105"/>
        <label>2</label>
        <note>catalytic</note>
    </ligand>
</feature>
<evidence type="ECO:0000256" key="11">
    <source>
        <dbReference type="PIRSR" id="PIRSR621190-2"/>
    </source>
</evidence>
<evidence type="ECO:0000256" key="10">
    <source>
        <dbReference type="PIRSR" id="PIRSR621190-1"/>
    </source>
</evidence>
<feature type="binding site" evidence="11">
    <location>
        <position position="229"/>
    </location>
    <ligand>
        <name>Ca(2+)</name>
        <dbReference type="ChEBI" id="CHEBI:29108"/>
        <label>3</label>
    </ligand>
</feature>
<feature type="binding site" evidence="11">
    <location>
        <position position="278"/>
    </location>
    <ligand>
        <name>Zn(2+)</name>
        <dbReference type="ChEBI" id="CHEBI:29105"/>
        <label>2</label>
        <note>catalytic</note>
    </ligand>
</feature>
<feature type="chain" id="PRO_5035256766" description="Peptidase metallopeptidase domain-containing protein" evidence="12">
    <location>
        <begin position="22"/>
        <end position="363"/>
    </location>
</feature>
<evidence type="ECO:0000256" key="4">
    <source>
        <dbReference type="ARBA" id="ARBA00022729"/>
    </source>
</evidence>
<comment type="caution">
    <text evidence="14">The sequence shown here is derived from an EMBL/GenBank/DDBJ whole genome shotgun (WGS) entry which is preliminary data.</text>
</comment>
<dbReference type="InterPro" id="IPR021190">
    <property type="entry name" value="Pept_M10A"/>
</dbReference>
<evidence type="ECO:0000256" key="3">
    <source>
        <dbReference type="ARBA" id="ARBA00022723"/>
    </source>
</evidence>
<feature type="signal peptide" evidence="12">
    <location>
        <begin position="1"/>
        <end position="21"/>
    </location>
</feature>
<dbReference type="InterPro" id="IPR033739">
    <property type="entry name" value="M10A_MMP"/>
</dbReference>
<dbReference type="SMART" id="SM00235">
    <property type="entry name" value="ZnMc"/>
    <property type="match status" value="1"/>
</dbReference>